<evidence type="ECO:0000313" key="1">
    <source>
        <dbReference type="EMBL" id="KAJ1358621.1"/>
    </source>
</evidence>
<proteinExistence type="predicted"/>
<gene>
    <name evidence="1" type="ORF">KIN20_017097</name>
</gene>
<dbReference type="EMBL" id="JAHQIW010003415">
    <property type="protein sequence ID" value="KAJ1358621.1"/>
    <property type="molecule type" value="Genomic_DNA"/>
</dbReference>
<dbReference type="Proteomes" id="UP001196413">
    <property type="component" value="Unassembled WGS sequence"/>
</dbReference>
<accession>A0AAD5N272</accession>
<comment type="caution">
    <text evidence="1">The sequence shown here is derived from an EMBL/GenBank/DDBJ whole genome shotgun (WGS) entry which is preliminary data.</text>
</comment>
<evidence type="ECO:0000313" key="2">
    <source>
        <dbReference type="Proteomes" id="UP001196413"/>
    </source>
</evidence>
<reference evidence="1" key="1">
    <citation type="submission" date="2021-06" db="EMBL/GenBank/DDBJ databases">
        <title>Parelaphostrongylus tenuis whole genome reference sequence.</title>
        <authorList>
            <person name="Garwood T.J."/>
            <person name="Larsen P.A."/>
            <person name="Fountain-Jones N.M."/>
            <person name="Garbe J.R."/>
            <person name="Macchietto M.G."/>
            <person name="Kania S.A."/>
            <person name="Gerhold R.W."/>
            <person name="Richards J.E."/>
            <person name="Wolf T.M."/>
        </authorList>
    </citation>
    <scope>NUCLEOTIDE SEQUENCE</scope>
    <source>
        <strain evidence="1">MNPRO001-30</strain>
        <tissue evidence="1">Meninges</tissue>
    </source>
</reference>
<sequence>MACGPSVPSVAPFCRYPHPYDRLRVSTCMWINKVAMMRCAALLALFAASVEGASADAA</sequence>
<organism evidence="1 2">
    <name type="scientific">Parelaphostrongylus tenuis</name>
    <name type="common">Meningeal worm</name>
    <dbReference type="NCBI Taxonomy" id="148309"/>
    <lineage>
        <taxon>Eukaryota</taxon>
        <taxon>Metazoa</taxon>
        <taxon>Ecdysozoa</taxon>
        <taxon>Nematoda</taxon>
        <taxon>Chromadorea</taxon>
        <taxon>Rhabditida</taxon>
        <taxon>Rhabditina</taxon>
        <taxon>Rhabditomorpha</taxon>
        <taxon>Strongyloidea</taxon>
        <taxon>Metastrongylidae</taxon>
        <taxon>Parelaphostrongylus</taxon>
    </lineage>
</organism>
<protein>
    <submittedName>
        <fullName evidence="1">Uncharacterized protein</fullName>
    </submittedName>
</protein>
<dbReference type="AlphaFoldDB" id="A0AAD5N272"/>
<name>A0AAD5N272_PARTN</name>
<keyword evidence="2" id="KW-1185">Reference proteome</keyword>